<dbReference type="OrthoDB" id="297643at2759"/>
<evidence type="ECO:0008006" key="13">
    <source>
        <dbReference type="Google" id="ProtNLM"/>
    </source>
</evidence>
<dbReference type="Pfam" id="PF04118">
    <property type="entry name" value="Dopey_N"/>
    <property type="match status" value="2"/>
</dbReference>
<feature type="domain" description="DOP1-like C-terminal" evidence="10">
    <location>
        <begin position="1191"/>
        <end position="1667"/>
    </location>
</feature>
<dbReference type="InterPro" id="IPR056458">
    <property type="entry name" value="TPR_DOP1_M"/>
</dbReference>
<comment type="subcellular location">
    <subcellularLocation>
        <location evidence="1">Golgi apparatus membrane</location>
        <topology evidence="1">Peripheral membrane protein</topology>
    </subcellularLocation>
</comment>
<dbReference type="PANTHER" id="PTHR14042">
    <property type="entry name" value="DOPEY-RELATED"/>
    <property type="match status" value="1"/>
</dbReference>
<dbReference type="Pfam" id="PF24598">
    <property type="entry name" value="DOP1_C"/>
    <property type="match status" value="1"/>
</dbReference>
<keyword evidence="5" id="KW-0472">Membrane</keyword>
<accession>A0A4Y7TWK4</accession>
<evidence type="ECO:0000259" key="9">
    <source>
        <dbReference type="Pfam" id="PF24597"/>
    </source>
</evidence>
<evidence type="ECO:0000256" key="6">
    <source>
        <dbReference type="ARBA" id="ARBA00046326"/>
    </source>
</evidence>
<dbReference type="SUPFAM" id="SSF48371">
    <property type="entry name" value="ARM repeat"/>
    <property type="match status" value="2"/>
</dbReference>
<evidence type="ECO:0000256" key="2">
    <source>
        <dbReference type="ARBA" id="ARBA00022448"/>
    </source>
</evidence>
<feature type="domain" description="DOP1-like middle TPR" evidence="9">
    <location>
        <begin position="275"/>
        <end position="451"/>
    </location>
</feature>
<reference evidence="11 12" key="1">
    <citation type="journal article" date="2019" name="Nat. Ecol. Evol.">
        <title>Megaphylogeny resolves global patterns of mushroom evolution.</title>
        <authorList>
            <person name="Varga T."/>
            <person name="Krizsan K."/>
            <person name="Foldi C."/>
            <person name="Dima B."/>
            <person name="Sanchez-Garcia M."/>
            <person name="Sanchez-Ramirez S."/>
            <person name="Szollosi G.J."/>
            <person name="Szarkandi J.G."/>
            <person name="Papp V."/>
            <person name="Albert L."/>
            <person name="Andreopoulos W."/>
            <person name="Angelini C."/>
            <person name="Antonin V."/>
            <person name="Barry K.W."/>
            <person name="Bougher N.L."/>
            <person name="Buchanan P."/>
            <person name="Buyck B."/>
            <person name="Bense V."/>
            <person name="Catcheside P."/>
            <person name="Chovatia M."/>
            <person name="Cooper J."/>
            <person name="Damon W."/>
            <person name="Desjardin D."/>
            <person name="Finy P."/>
            <person name="Geml J."/>
            <person name="Haridas S."/>
            <person name="Hughes K."/>
            <person name="Justo A."/>
            <person name="Karasinski D."/>
            <person name="Kautmanova I."/>
            <person name="Kiss B."/>
            <person name="Kocsube S."/>
            <person name="Kotiranta H."/>
            <person name="LaButti K.M."/>
            <person name="Lechner B.E."/>
            <person name="Liimatainen K."/>
            <person name="Lipzen A."/>
            <person name="Lukacs Z."/>
            <person name="Mihaltcheva S."/>
            <person name="Morgado L.N."/>
            <person name="Niskanen T."/>
            <person name="Noordeloos M.E."/>
            <person name="Ohm R.A."/>
            <person name="Ortiz-Santana B."/>
            <person name="Ovrebo C."/>
            <person name="Racz N."/>
            <person name="Riley R."/>
            <person name="Savchenko A."/>
            <person name="Shiryaev A."/>
            <person name="Soop K."/>
            <person name="Spirin V."/>
            <person name="Szebenyi C."/>
            <person name="Tomsovsky M."/>
            <person name="Tulloss R.E."/>
            <person name="Uehling J."/>
            <person name="Grigoriev I.V."/>
            <person name="Vagvolgyi C."/>
            <person name="Papp T."/>
            <person name="Martin F.M."/>
            <person name="Miettinen O."/>
            <person name="Hibbett D.S."/>
            <person name="Nagy L.G."/>
        </authorList>
    </citation>
    <scope>NUCLEOTIDE SEQUENCE [LARGE SCALE GENOMIC DNA]</scope>
    <source>
        <strain evidence="11 12">FP101781</strain>
    </source>
</reference>
<dbReference type="InterPro" id="IPR056457">
    <property type="entry name" value="DOP1_C"/>
</dbReference>
<dbReference type="EMBL" id="QPFP01000002">
    <property type="protein sequence ID" value="TEB38555.1"/>
    <property type="molecule type" value="Genomic_DNA"/>
</dbReference>
<evidence type="ECO:0000259" key="8">
    <source>
        <dbReference type="Pfam" id="PF04118"/>
    </source>
</evidence>
<keyword evidence="2" id="KW-0813">Transport</keyword>
<evidence type="ECO:0000256" key="1">
    <source>
        <dbReference type="ARBA" id="ARBA00004395"/>
    </source>
</evidence>
<evidence type="ECO:0000256" key="3">
    <source>
        <dbReference type="ARBA" id="ARBA00022927"/>
    </source>
</evidence>
<comment type="caution">
    <text evidence="11">The sequence shown here is derived from an EMBL/GenBank/DDBJ whole genome shotgun (WGS) entry which is preliminary data.</text>
</comment>
<feature type="domain" description="DOP1 N-terminal" evidence="8">
    <location>
        <begin position="134"/>
        <end position="266"/>
    </location>
</feature>
<dbReference type="GO" id="GO:0006895">
    <property type="term" value="P:Golgi to endosome transport"/>
    <property type="evidence" value="ECO:0007669"/>
    <property type="project" value="InterPro"/>
</dbReference>
<dbReference type="GO" id="GO:0005829">
    <property type="term" value="C:cytosol"/>
    <property type="evidence" value="ECO:0007669"/>
    <property type="project" value="GOC"/>
</dbReference>
<evidence type="ECO:0000259" key="10">
    <source>
        <dbReference type="Pfam" id="PF24598"/>
    </source>
</evidence>
<dbReference type="InterPro" id="IPR040314">
    <property type="entry name" value="DOP1"/>
</dbReference>
<dbReference type="InterPro" id="IPR016024">
    <property type="entry name" value="ARM-type_fold"/>
</dbReference>
<proteinExistence type="inferred from homology"/>
<name>A0A4Y7TWK4_COPMI</name>
<dbReference type="Pfam" id="PF24597">
    <property type="entry name" value="TPR_DOP1_M"/>
    <property type="match status" value="1"/>
</dbReference>
<dbReference type="InterPro" id="IPR007249">
    <property type="entry name" value="DOP1_N"/>
</dbReference>
<organism evidence="11 12">
    <name type="scientific">Coprinellus micaceus</name>
    <name type="common">Glistening ink-cap mushroom</name>
    <name type="synonym">Coprinus micaceus</name>
    <dbReference type="NCBI Taxonomy" id="71717"/>
    <lineage>
        <taxon>Eukaryota</taxon>
        <taxon>Fungi</taxon>
        <taxon>Dikarya</taxon>
        <taxon>Basidiomycota</taxon>
        <taxon>Agaricomycotina</taxon>
        <taxon>Agaricomycetes</taxon>
        <taxon>Agaricomycetidae</taxon>
        <taxon>Agaricales</taxon>
        <taxon>Agaricineae</taxon>
        <taxon>Psathyrellaceae</taxon>
        <taxon>Coprinellus</taxon>
    </lineage>
</organism>
<gene>
    <name evidence="11" type="ORF">FA13DRAFT_1751273</name>
</gene>
<dbReference type="GO" id="GO:0005802">
    <property type="term" value="C:trans-Golgi network"/>
    <property type="evidence" value="ECO:0007669"/>
    <property type="project" value="TreeGrafter"/>
</dbReference>
<sequence length="1689" mass="189326">MSNAPLVVSSVEVPGNAVKKGSAWITAKASERSKYRVALRPINQAYSSDPKFKKYSQQVEKCLNSFDDVHEWADCIAFLKQLLKTFQTYSQFKEIPKKLIVAKRLSQCLNPALPTGVHQRALEVYIHILQVLGFFEKVIALLDKLSTSASLSFFFQNIWLIMLTTPSARGTSLNYLSRRLPHITDIVGKDIGLMIRAFAAALEDENLLVRRGALDLLLTAIRVDSMAIRKAHAEDKAIIMKAAVGVVLRRDISLNRRLYSWLLGPEERPDNPIAYYKEHALGLLYSTLKNEMFSPSGEYAESRPFKIFISLLDKWEVGSPLADMLVYDAFKAIKVLMEAHSTDSGEDLMMTASTLYEALEPEILWKPLLSKIFKELSGEGTRTEALDLALFVIKTFSHDEEIQSTHFPTILAGLLDCLDIRLHSQPPLSTSPATLRSLVLLEEILKYTPHLGLKEEARCSQRPYLFACSFYEVEDFEPVPQGSAPRSDSTIPFTTSFNNLFALTEHSARLLTGAGPAVGSVREALSRTLTLSERLLARLTISVDVAWETSIWMDALLQTFEHESATFTTVDRVVTLIAALSRSKLIQPRLNINNRVSMRKMVTKLLQYLKTDTVAYHAQSHVESVIAQTMASPESRNVAEAYEAFGILWRLSEDNTVPGFKFKVPLMIVLETLKSTDPGLYRIGETWMRCSLKSYLRILDPILYDLLGPPISRTSHNFKVHKRDIAGFLYERSFDLRLINHLLEVLLSVVSFAGQGFTKAAATSGIKRSHHSLLVQRVELAFQDANRSYLDVLVEILLRFIQSEPSFPLSPTVKPLNLLLQSTAIQLLQLIITRGEFDQALIGSIEAIVIGKLYYSVHTRSLDLQNKLLHLLHSIISLSISHVESARQIPKENTTEAGAGQDDGIRYSLNPLLVQTLIDGISIRSNRPVMQHWLDFTLGAIPQFQPALQPAIIPLNDCICRQLTSILGEVVGASRFSQEYGADLQTSATELDLIMLINGLERLVLLGLALTSEADATDDDASIQEKPANEQSGGLLGYVSTVFSGDGGSGSTSEQSNTRSPGCRSLDDGVRILYSIWGTLIWKPPSTWTAREESLSLIYNRTRARCRRALEHLFRVQPMEVFESIIDWWNKDLMLQETSPDAAFELVDVLLSTAQNATHMLCESISSRISLAANRRPPANASLTDAILFKFMEQYFQRLEGPLAIQVWARYLTLVKELVTTSKEFKPPNFPALRCMNVLSVKVTQTTAMEDKRVRKELQDNYGRLLDSCVMFIGRSSDQGSWIRRANVIATNGRDSPAPRPMDEKLEDSTTSTPDTAKLPPNAEILYHITNFIAKSVVPNLRRFLLENDKVIAACNNIVYYIVNPAMRGKTRPMDVEPTVISIIEEMAKIPASLKSWRAAIVDLLSDNRTFNSVAEDGIKWQPIIKALYHSDKTAFSELLAKVGAAPSANIFTNKEYEMLLRSLSIRRLSFVLFSGEKNAFLTQLPTIQEKLVDVFRSVPSPVVQAEVFLCIRILLCRLSPHNLTSFWPVLLTELYRIFEQVIVALPADGSEDLQLILAACKCLDLLLVLQTEEFQVHQWTFITDTVDAIYRPDDWLPEGMLDQLAEIASSLPIDSKTSVLTHQSLNADQRPMRRPLLASARQIDSMRDLVPFFSNVSIASYESVYASGGNIDWDAIEKGIMDDMFDGR</sequence>
<keyword evidence="4" id="KW-0333">Golgi apparatus</keyword>
<keyword evidence="3" id="KW-0653">Protein transport</keyword>
<evidence type="ECO:0000313" key="12">
    <source>
        <dbReference type="Proteomes" id="UP000298030"/>
    </source>
</evidence>
<evidence type="ECO:0000313" key="11">
    <source>
        <dbReference type="EMBL" id="TEB38555.1"/>
    </source>
</evidence>
<evidence type="ECO:0000256" key="4">
    <source>
        <dbReference type="ARBA" id="ARBA00023034"/>
    </source>
</evidence>
<feature type="region of interest" description="Disordered" evidence="7">
    <location>
        <begin position="1293"/>
        <end position="1317"/>
    </location>
</feature>
<comment type="similarity">
    <text evidence="6">Belongs to the DOP1 family.</text>
</comment>
<keyword evidence="12" id="KW-1185">Reference proteome</keyword>
<evidence type="ECO:0000256" key="7">
    <source>
        <dbReference type="SAM" id="MobiDB-lite"/>
    </source>
</evidence>
<dbReference type="PANTHER" id="PTHR14042:SF24">
    <property type="entry name" value="PROTEIN DOPEY-1 HOMOLOG"/>
    <property type="match status" value="1"/>
</dbReference>
<dbReference type="GO" id="GO:0000139">
    <property type="term" value="C:Golgi membrane"/>
    <property type="evidence" value="ECO:0007669"/>
    <property type="project" value="UniProtKB-SubCell"/>
</dbReference>
<feature type="domain" description="DOP1 N-terminal" evidence="8">
    <location>
        <begin position="49"/>
        <end position="133"/>
    </location>
</feature>
<evidence type="ECO:0000256" key="5">
    <source>
        <dbReference type="ARBA" id="ARBA00023136"/>
    </source>
</evidence>
<dbReference type="GO" id="GO:0005768">
    <property type="term" value="C:endosome"/>
    <property type="evidence" value="ECO:0007669"/>
    <property type="project" value="TreeGrafter"/>
</dbReference>
<dbReference type="GO" id="GO:0015031">
    <property type="term" value="P:protein transport"/>
    <property type="evidence" value="ECO:0007669"/>
    <property type="project" value="UniProtKB-KW"/>
</dbReference>
<dbReference type="STRING" id="71717.A0A4Y7TWK4"/>
<protein>
    <recommendedName>
        <fullName evidence="13">Dopey N-terminal domain-containing protein</fullName>
    </recommendedName>
</protein>
<dbReference type="Proteomes" id="UP000298030">
    <property type="component" value="Unassembled WGS sequence"/>
</dbReference>